<dbReference type="RefSeq" id="WP_151186953.1">
    <property type="nucleotide sequence ID" value="NZ_CP043626.1"/>
</dbReference>
<evidence type="ECO:0000313" key="3">
    <source>
        <dbReference type="Proteomes" id="UP000326659"/>
    </source>
</evidence>
<dbReference type="InterPro" id="IPR027056">
    <property type="entry name" value="Gluconate_2DH_su3"/>
</dbReference>
<dbReference type="EMBL" id="CP043626">
    <property type="protein sequence ID" value="QEY71476.1"/>
    <property type="molecule type" value="Genomic_DNA"/>
</dbReference>
<organism evidence="2 3">
    <name type="scientific">Pseudomonas denitrificans</name>
    <dbReference type="NCBI Taxonomy" id="43306"/>
    <lineage>
        <taxon>Bacteria</taxon>
        <taxon>Pseudomonadati</taxon>
        <taxon>Pseudomonadota</taxon>
        <taxon>Gammaproteobacteria</taxon>
        <taxon>Pseudomonadales</taxon>
        <taxon>Pseudomonadaceae</taxon>
        <taxon>Halopseudomonas</taxon>
    </lineage>
</organism>
<evidence type="ECO:0000313" key="2">
    <source>
        <dbReference type="EMBL" id="QEY71476.1"/>
    </source>
</evidence>
<feature type="signal peptide" evidence="1">
    <location>
        <begin position="1"/>
        <end position="28"/>
    </location>
</feature>
<keyword evidence="1" id="KW-0732">Signal</keyword>
<gene>
    <name evidence="2" type="ORF">F1C79_07455</name>
</gene>
<reference evidence="2 3" key="1">
    <citation type="submission" date="2019-09" db="EMBL/GenBank/DDBJ databases">
        <title>Prosopis cineraria nodule microbiome.</title>
        <authorList>
            <person name="Chaluvadi S.R."/>
            <person name="Ali R."/>
            <person name="Wang X."/>
        </authorList>
    </citation>
    <scope>NUCLEOTIDE SEQUENCE [LARGE SCALE GENOMIC DNA]</scope>
    <source>
        <strain evidence="2 3">BG1</strain>
    </source>
</reference>
<dbReference type="Pfam" id="PF13618">
    <property type="entry name" value="Gluconate_2-dh3"/>
    <property type="match status" value="1"/>
</dbReference>
<evidence type="ECO:0000256" key="1">
    <source>
        <dbReference type="SAM" id="SignalP"/>
    </source>
</evidence>
<sequence length="241" mass="26305">MNRRHTLKSGLILIGSATLATLLRPASAASQILTGSRRWTAADTAPPLPVDPRLRVFFNEHEAAQIKAIFDRLIPADELSISASEAGCVTFIDHQLAGDYGKGTARYASSPFLPGSAQQGEQGPLTPADRYRTGLAEVEKDCRARFEKSFSQLSTDDQDRYLEDLEAGRVAFSLQPSDTFFALLLANVREGFLADPVYGGNRDMAGWKMIGFPGARYDYRDVAALKGQPLDIQPVSLIGRI</sequence>
<name>A0A9X7MY41_PSEDE</name>
<accession>A0A9X7MY41</accession>
<protein>
    <submittedName>
        <fullName evidence="2">Gluconate 2-dehydrogenase subunit 3 family protein</fullName>
    </submittedName>
</protein>
<keyword evidence="3" id="KW-1185">Reference proteome</keyword>
<proteinExistence type="predicted"/>
<dbReference type="KEGG" id="pden:F1C79_07455"/>
<dbReference type="AlphaFoldDB" id="A0A9X7MY41"/>
<feature type="chain" id="PRO_5040875441" evidence="1">
    <location>
        <begin position="29"/>
        <end position="241"/>
    </location>
</feature>
<dbReference type="Proteomes" id="UP000326659">
    <property type="component" value="Chromosome"/>
</dbReference>
<dbReference type="OrthoDB" id="8400810at2"/>